<organism evidence="1 2">
    <name type="scientific">Colletotrichum chrysophilum</name>
    <dbReference type="NCBI Taxonomy" id="1836956"/>
    <lineage>
        <taxon>Eukaryota</taxon>
        <taxon>Fungi</taxon>
        <taxon>Dikarya</taxon>
        <taxon>Ascomycota</taxon>
        <taxon>Pezizomycotina</taxon>
        <taxon>Sordariomycetes</taxon>
        <taxon>Hypocreomycetidae</taxon>
        <taxon>Glomerellales</taxon>
        <taxon>Glomerellaceae</taxon>
        <taxon>Colletotrichum</taxon>
        <taxon>Colletotrichum gloeosporioides species complex</taxon>
    </lineage>
</organism>
<protein>
    <submittedName>
        <fullName evidence="1">Uncharacterized protein</fullName>
    </submittedName>
</protein>
<dbReference type="AlphaFoldDB" id="A0AAD9AD37"/>
<evidence type="ECO:0000313" key="1">
    <source>
        <dbReference type="EMBL" id="KAK1845923.1"/>
    </source>
</evidence>
<dbReference type="Proteomes" id="UP001243330">
    <property type="component" value="Unassembled WGS sequence"/>
</dbReference>
<sequence>MLHVLRCPTPCLAARIIRLVCLPCHAMRSGIQQTRRRGRAPSFCLEFRVQLFGVFTSSDGTFRIPMLKNRTGETNGQNKVCGLVFRGTDRFRFTRHRSFLPSLVSPHLTWLAVVSLTLTLLSEPVRVCTERDLGVDNGSGSGSVPTVAVPIHHRNARTAEWRIRMRTSLAKEVLVNHHSCKMKPRHPRVSLGLWPALGASPQSP</sequence>
<keyword evidence="2" id="KW-1185">Reference proteome</keyword>
<dbReference type="EMBL" id="JAQOWY010000255">
    <property type="protein sequence ID" value="KAK1845923.1"/>
    <property type="molecule type" value="Genomic_DNA"/>
</dbReference>
<gene>
    <name evidence="1" type="ORF">CCHR01_11471</name>
</gene>
<evidence type="ECO:0000313" key="2">
    <source>
        <dbReference type="Proteomes" id="UP001243330"/>
    </source>
</evidence>
<comment type="caution">
    <text evidence="1">The sequence shown here is derived from an EMBL/GenBank/DDBJ whole genome shotgun (WGS) entry which is preliminary data.</text>
</comment>
<proteinExistence type="predicted"/>
<name>A0AAD9AD37_9PEZI</name>
<reference evidence="1" key="1">
    <citation type="submission" date="2023-01" db="EMBL/GenBank/DDBJ databases">
        <title>Colletotrichum chrysophilum M932 genome sequence.</title>
        <authorList>
            <person name="Baroncelli R."/>
        </authorList>
    </citation>
    <scope>NUCLEOTIDE SEQUENCE</scope>
    <source>
        <strain evidence="1">M932</strain>
    </source>
</reference>
<accession>A0AAD9AD37</accession>